<dbReference type="Pfam" id="PF13454">
    <property type="entry name" value="NAD_binding_9"/>
    <property type="match status" value="1"/>
</dbReference>
<name>G7UNS4_PSEUP</name>
<feature type="domain" description="FAD-dependent urate hydroxylase HpyO/Asp monooxygenase CreE-like FAD/NAD(P)-binding" evidence="1">
    <location>
        <begin position="5"/>
        <end position="146"/>
    </location>
</feature>
<protein>
    <recommendedName>
        <fullName evidence="1">FAD-dependent urate hydroxylase HpyO/Asp monooxygenase CreE-like FAD/NAD(P)-binding domain-containing protein</fullName>
    </recommendedName>
</protein>
<dbReference type="OrthoDB" id="101972at2"/>
<dbReference type="KEGG" id="psd:DSC_10270"/>
<organism evidence="2 3">
    <name type="scientific">Pseudoxanthomonas spadix (strain BD-a59)</name>
    <dbReference type="NCBI Taxonomy" id="1045855"/>
    <lineage>
        <taxon>Bacteria</taxon>
        <taxon>Pseudomonadati</taxon>
        <taxon>Pseudomonadota</taxon>
        <taxon>Gammaproteobacteria</taxon>
        <taxon>Lysobacterales</taxon>
        <taxon>Lysobacteraceae</taxon>
        <taxon>Pseudoxanthomonas</taxon>
    </lineage>
</organism>
<proteinExistence type="predicted"/>
<dbReference type="PANTHER" id="PTHR40254:SF1">
    <property type="entry name" value="BLR0577 PROTEIN"/>
    <property type="match status" value="1"/>
</dbReference>
<dbReference type="HOGENOM" id="CLU_020215_2_0_6"/>
<dbReference type="SUPFAM" id="SSF51905">
    <property type="entry name" value="FAD/NAD(P)-binding domain"/>
    <property type="match status" value="1"/>
</dbReference>
<dbReference type="RefSeq" id="WP_014160873.1">
    <property type="nucleotide sequence ID" value="NC_016147.2"/>
</dbReference>
<evidence type="ECO:0000313" key="3">
    <source>
        <dbReference type="Proteomes" id="UP000005870"/>
    </source>
</evidence>
<gene>
    <name evidence="2" type="ordered locus">DSC_10270</name>
</gene>
<dbReference type="Gene3D" id="3.50.50.60">
    <property type="entry name" value="FAD/NAD(P)-binding domain"/>
    <property type="match status" value="1"/>
</dbReference>
<dbReference type="InterPro" id="IPR038732">
    <property type="entry name" value="HpyO/CreE_NAD-binding"/>
</dbReference>
<dbReference type="PANTHER" id="PTHR40254">
    <property type="entry name" value="BLR0577 PROTEIN"/>
    <property type="match status" value="1"/>
</dbReference>
<evidence type="ECO:0000259" key="1">
    <source>
        <dbReference type="Pfam" id="PF13454"/>
    </source>
</evidence>
<dbReference type="InterPro" id="IPR052189">
    <property type="entry name" value="L-asp_N-monooxygenase_NS-form"/>
</dbReference>
<keyword evidence="3" id="KW-1185">Reference proteome</keyword>
<reference evidence="2 3" key="1">
    <citation type="journal article" date="2012" name="J. Bacteriol.">
        <title>Complete Genome Sequence of the BTEX-Degrading Bacterium Pseudoxanthomonas spadix BD-a59.</title>
        <authorList>
            <person name="Lee S.H."/>
            <person name="Jin H.M."/>
            <person name="Lee H.J."/>
            <person name="Kim J.M."/>
            <person name="Jeon C.O."/>
        </authorList>
    </citation>
    <scope>NUCLEOTIDE SEQUENCE [LARGE SCALE GENOMIC DNA]</scope>
    <source>
        <strain evidence="2 3">BD-a59</strain>
    </source>
</reference>
<dbReference type="Proteomes" id="UP000005870">
    <property type="component" value="Chromosome"/>
</dbReference>
<evidence type="ECO:0000313" key="2">
    <source>
        <dbReference type="EMBL" id="AER56698.1"/>
    </source>
</evidence>
<accession>G7UNS4</accession>
<dbReference type="AlphaFoldDB" id="G7UNS4"/>
<dbReference type="STRING" id="1045855.DSC_10270"/>
<dbReference type="InterPro" id="IPR036188">
    <property type="entry name" value="FAD/NAD-bd_sf"/>
</dbReference>
<sequence>MQITLIGAGFCGSTLAVELLRQGGPDTRVTLVGQPETFGRGVAYGAARPEHLLNVRAKDLGADAAVPSGFADTLALGERGRLDFLPRLAYGEYLQSRLQQAAEAASGLARIEEEAVAVDRVPGGFQVLLANGEDFFSEVVVLAVGALPPQRLAGVGPRLAVDRRYIGWPWQDGAIDTIAPEARLLIVGAGLTMADVAVTLRQRGHRGPITALSRHGLVPQAHLEVPGAPLELPPGVHQALRDHDLRGLVRTLRQLSTVVDDWRRVVDALRPHLQPFWRGLDLATRARFLRHLRSHWETLRHRLAPSVAGQLQAMQAAGQLRVVAGRLLRARVGVGDVEALIRPRGADSAWLGHFDVMIRATGLDTDIERSSHPLVATLRDAGLIGADPLGLGVDADAHLRLRDRFGTPVTGLYCLGPLLRGQLWEITAVPELRAAARDLARRLLSQQAGAGRGAADADGDLREAG</sequence>
<dbReference type="eggNOG" id="COG4529">
    <property type="taxonomic scope" value="Bacteria"/>
</dbReference>
<dbReference type="EMBL" id="CP003093">
    <property type="protein sequence ID" value="AER56698.1"/>
    <property type="molecule type" value="Genomic_DNA"/>
</dbReference>